<dbReference type="EMBL" id="LGRX02011030">
    <property type="protein sequence ID" value="KAK3269356.1"/>
    <property type="molecule type" value="Genomic_DNA"/>
</dbReference>
<dbReference type="AlphaFoldDB" id="A0AAE0L263"/>
<keyword evidence="3" id="KW-1185">Reference proteome</keyword>
<sequence length="431" mass="47216">MAGTYRGESSQRITSQHKIPLPRRQNNMAAYFPRSSGSSCGAVHQVSTSRGLRVVAASSTSSQLWKGQATMKPSWLRLVRLDKSLTGRWRSQRREGKAVRYALSRKPLVQITTSAIEAAKAAGEAVVGALTTGALTAGSIFLQESLQRLDQFRMGQARGEVIIDDAGTEAIKKLALEHSVLPPRPSVPFVTSELTIMVKKSFQPTGGDIQVACAAPSVGKTTAFAWMALNFFDTDKPSLKGTKSLMITMYKSGSGSYAQHMAKLLGLTDELDIFACLQEAMATKKEEAPSLLILDDFNDRGEEGCNILMVTMFMQQLALYEPGISMYIVTQDEAIADELLALNSWSKIGPMEGSTLPSREFVADEGSKPPPYVNVMQDVKSAWTMGQLTELVTKLFPKMATEEDGSISWLKEGMTPRRVKELGLRKSFPDW</sequence>
<evidence type="ECO:0000313" key="2">
    <source>
        <dbReference type="EMBL" id="KAK3269356.1"/>
    </source>
</evidence>
<dbReference type="Proteomes" id="UP001190700">
    <property type="component" value="Unassembled WGS sequence"/>
</dbReference>
<feature type="region of interest" description="Disordered" evidence="1">
    <location>
        <begin position="1"/>
        <end position="20"/>
    </location>
</feature>
<feature type="compositionally biased region" description="Polar residues" evidence="1">
    <location>
        <begin position="7"/>
        <end position="17"/>
    </location>
</feature>
<accession>A0AAE0L263</accession>
<comment type="caution">
    <text evidence="2">The sequence shown here is derived from an EMBL/GenBank/DDBJ whole genome shotgun (WGS) entry which is preliminary data.</text>
</comment>
<name>A0AAE0L263_9CHLO</name>
<gene>
    <name evidence="2" type="ORF">CYMTET_22199</name>
</gene>
<evidence type="ECO:0000313" key="3">
    <source>
        <dbReference type="Proteomes" id="UP001190700"/>
    </source>
</evidence>
<reference evidence="2 3" key="1">
    <citation type="journal article" date="2015" name="Genome Biol. Evol.">
        <title>Comparative Genomics of a Bacterivorous Green Alga Reveals Evolutionary Causalities and Consequences of Phago-Mixotrophic Mode of Nutrition.</title>
        <authorList>
            <person name="Burns J.A."/>
            <person name="Paasch A."/>
            <person name="Narechania A."/>
            <person name="Kim E."/>
        </authorList>
    </citation>
    <scope>NUCLEOTIDE SEQUENCE [LARGE SCALE GENOMIC DNA]</scope>
    <source>
        <strain evidence="2 3">PLY_AMNH</strain>
    </source>
</reference>
<organism evidence="2 3">
    <name type="scientific">Cymbomonas tetramitiformis</name>
    <dbReference type="NCBI Taxonomy" id="36881"/>
    <lineage>
        <taxon>Eukaryota</taxon>
        <taxon>Viridiplantae</taxon>
        <taxon>Chlorophyta</taxon>
        <taxon>Pyramimonadophyceae</taxon>
        <taxon>Pyramimonadales</taxon>
        <taxon>Pyramimonadaceae</taxon>
        <taxon>Cymbomonas</taxon>
    </lineage>
</organism>
<evidence type="ECO:0000256" key="1">
    <source>
        <dbReference type="SAM" id="MobiDB-lite"/>
    </source>
</evidence>
<protein>
    <submittedName>
        <fullName evidence="2">Uncharacterized protein</fullName>
    </submittedName>
</protein>
<proteinExistence type="predicted"/>